<dbReference type="RefSeq" id="WP_090503485.1">
    <property type="nucleotide sequence ID" value="NZ_FNWL01000001.1"/>
</dbReference>
<accession>A0A1H6FL34</accession>
<dbReference type="EMBL" id="FNWL01000001">
    <property type="protein sequence ID" value="SEH10920.1"/>
    <property type="molecule type" value="Genomic_DNA"/>
</dbReference>
<evidence type="ECO:0000313" key="3">
    <source>
        <dbReference type="Proteomes" id="UP000199112"/>
    </source>
</evidence>
<dbReference type="NCBIfam" id="TIGR00149">
    <property type="entry name" value="TIGR00149_YjbQ"/>
    <property type="match status" value="1"/>
</dbReference>
<dbReference type="PANTHER" id="PTHR30615">
    <property type="entry name" value="UNCHARACTERIZED PROTEIN YJBQ-RELATED"/>
    <property type="match status" value="1"/>
</dbReference>
<dbReference type="SUPFAM" id="SSF111038">
    <property type="entry name" value="YjbQ-like"/>
    <property type="match status" value="1"/>
</dbReference>
<sequence length="134" mass="14472">MGIETITIETDARLTTVDVTDQIASVVPDDLESGTVTAFVAHTTAGLLVQENEPRLREDIEDFLSDLVPDEGHAHDRLDGNADSHLRAAMIGPDVTIPVENGELVLGTWQSILFVECDGPRTRSLTVAVTPHSE</sequence>
<dbReference type="InterPro" id="IPR001602">
    <property type="entry name" value="UPF0047_YjbQ-like"/>
</dbReference>
<evidence type="ECO:0000256" key="1">
    <source>
        <dbReference type="ARBA" id="ARBA00005534"/>
    </source>
</evidence>
<organism evidence="2 3">
    <name type="scientific">Natronorubrum sediminis</name>
    <dbReference type="NCBI Taxonomy" id="640943"/>
    <lineage>
        <taxon>Archaea</taxon>
        <taxon>Methanobacteriati</taxon>
        <taxon>Methanobacteriota</taxon>
        <taxon>Stenosarchaea group</taxon>
        <taxon>Halobacteria</taxon>
        <taxon>Halobacteriales</taxon>
        <taxon>Natrialbaceae</taxon>
        <taxon>Natronorubrum</taxon>
    </lineage>
</organism>
<keyword evidence="3" id="KW-1185">Reference proteome</keyword>
<dbReference type="Proteomes" id="UP000199112">
    <property type="component" value="Unassembled WGS sequence"/>
</dbReference>
<reference evidence="3" key="1">
    <citation type="submission" date="2016-10" db="EMBL/GenBank/DDBJ databases">
        <authorList>
            <person name="Varghese N."/>
            <person name="Submissions S."/>
        </authorList>
    </citation>
    <scope>NUCLEOTIDE SEQUENCE [LARGE SCALE GENOMIC DNA]</scope>
    <source>
        <strain evidence="3">CGMCC 1.8981</strain>
    </source>
</reference>
<dbReference type="Pfam" id="PF01894">
    <property type="entry name" value="YjbQ"/>
    <property type="match status" value="1"/>
</dbReference>
<dbReference type="AlphaFoldDB" id="A0A1H6FL34"/>
<protein>
    <submittedName>
        <fullName evidence="2">Secondary thiamine-phosphate synthase enzyme</fullName>
    </submittedName>
</protein>
<dbReference type="Gene3D" id="2.60.120.460">
    <property type="entry name" value="YjbQ-like"/>
    <property type="match status" value="1"/>
</dbReference>
<evidence type="ECO:0000313" key="2">
    <source>
        <dbReference type="EMBL" id="SEH10920.1"/>
    </source>
</evidence>
<gene>
    <name evidence="2" type="ORF">SAMN04487967_0113</name>
</gene>
<dbReference type="PANTHER" id="PTHR30615:SF8">
    <property type="entry name" value="UPF0047 PROTEIN C4A8.02C"/>
    <property type="match status" value="1"/>
</dbReference>
<proteinExistence type="inferred from homology"/>
<dbReference type="PIRSF" id="PIRSF004681">
    <property type="entry name" value="UCP004681"/>
    <property type="match status" value="1"/>
</dbReference>
<name>A0A1H6FL34_9EURY</name>
<comment type="similarity">
    <text evidence="1">Belongs to the UPF0047 family.</text>
</comment>
<dbReference type="OrthoDB" id="6663at2157"/>
<dbReference type="InterPro" id="IPR035917">
    <property type="entry name" value="YjbQ-like_sf"/>
</dbReference>